<reference evidence="2" key="1">
    <citation type="submission" date="2013-09" db="EMBL/GenBank/DDBJ databases">
        <title>Corchorus olitorius genome sequencing.</title>
        <authorList>
            <person name="Alam M."/>
            <person name="Haque M.S."/>
            <person name="Islam M.S."/>
            <person name="Emdad E.M."/>
            <person name="Islam M.M."/>
            <person name="Ahmed B."/>
            <person name="Halim A."/>
            <person name="Hossen Q.M.M."/>
            <person name="Hossain M.Z."/>
            <person name="Ahmed R."/>
            <person name="Khan M.M."/>
            <person name="Islam R."/>
            <person name="Rashid M.M."/>
            <person name="Khan S.A."/>
            <person name="Rahman M.S."/>
            <person name="Alam M."/>
            <person name="Yahiya A.S."/>
            <person name="Khan M.S."/>
            <person name="Azam M.S."/>
            <person name="Haque T."/>
            <person name="Lashkar M.Z.H."/>
            <person name="Akhand A.I."/>
            <person name="Morshed G."/>
            <person name="Roy S."/>
            <person name="Uddin K.S."/>
            <person name="Rabeya T."/>
            <person name="Hossain A.S."/>
            <person name="Chowdhury A."/>
            <person name="Snigdha A.R."/>
            <person name="Mortoza M.S."/>
            <person name="Matin S.A."/>
            <person name="Hoque S.M.E."/>
            <person name="Islam M.K."/>
            <person name="Roy D.K."/>
            <person name="Haider R."/>
            <person name="Moosa M.M."/>
            <person name="Elias S.M."/>
            <person name="Hasan A.M."/>
            <person name="Jahan S."/>
            <person name="Shafiuddin M."/>
            <person name="Mahmood N."/>
            <person name="Shommy N.S."/>
        </authorList>
    </citation>
    <scope>NUCLEOTIDE SEQUENCE [LARGE SCALE GENOMIC DNA]</scope>
    <source>
        <strain evidence="2">cv. O-4</strain>
    </source>
</reference>
<keyword evidence="2" id="KW-1185">Reference proteome</keyword>
<dbReference type="AlphaFoldDB" id="A0A1R3IRS1"/>
<proteinExistence type="predicted"/>
<evidence type="ECO:0000313" key="1">
    <source>
        <dbReference type="EMBL" id="OMO85264.1"/>
    </source>
</evidence>
<comment type="caution">
    <text evidence="1">The sequence shown here is derived from an EMBL/GenBank/DDBJ whole genome shotgun (WGS) entry which is preliminary data.</text>
</comment>
<accession>A0A1R3IRS1</accession>
<organism evidence="1 2">
    <name type="scientific">Corchorus olitorius</name>
    <dbReference type="NCBI Taxonomy" id="93759"/>
    <lineage>
        <taxon>Eukaryota</taxon>
        <taxon>Viridiplantae</taxon>
        <taxon>Streptophyta</taxon>
        <taxon>Embryophyta</taxon>
        <taxon>Tracheophyta</taxon>
        <taxon>Spermatophyta</taxon>
        <taxon>Magnoliopsida</taxon>
        <taxon>eudicotyledons</taxon>
        <taxon>Gunneridae</taxon>
        <taxon>Pentapetalae</taxon>
        <taxon>rosids</taxon>
        <taxon>malvids</taxon>
        <taxon>Malvales</taxon>
        <taxon>Malvaceae</taxon>
        <taxon>Grewioideae</taxon>
        <taxon>Apeibeae</taxon>
        <taxon>Corchorus</taxon>
    </lineage>
</organism>
<dbReference type="Proteomes" id="UP000187203">
    <property type="component" value="Unassembled WGS sequence"/>
</dbReference>
<protein>
    <submittedName>
        <fullName evidence="1">Uncharacterized protein</fullName>
    </submittedName>
</protein>
<name>A0A1R3IRS1_9ROSI</name>
<sequence length="115" mass="13028">MKPAVDLSAKAQHLRRLEQTATQKVLVESESGECEVGVRKILFFRVRERREASMEERASLGRERVSRASRLVHVKKMRMSRGELADFVEIGSGSRLMCSTGNFVEQQENGMIFGV</sequence>
<dbReference type="EMBL" id="AWUE01017741">
    <property type="protein sequence ID" value="OMO85264.1"/>
    <property type="molecule type" value="Genomic_DNA"/>
</dbReference>
<evidence type="ECO:0000313" key="2">
    <source>
        <dbReference type="Proteomes" id="UP000187203"/>
    </source>
</evidence>
<gene>
    <name evidence="1" type="ORF">COLO4_21690</name>
</gene>